<sequence>MAETSLPTVIFRNARSSPEPGHRPRQPCAMAWLTTAVAHDREILFFPSAESFETWLAAHHDSSPGIWLKLAKKVAGVDSLDYAQALDVALCYGWIDGQKAKFDDGHWLQRFTPRRPKSRWSKVNRDKSNALIEQGRMKPPGLLEIERAKEDGRWDAAYDGSRSATVPDDLARALAENPTAEAFFATLDSRNRFAVLYRVQDAKKPETRARRIEQYVAMLAEHKKIYP</sequence>
<keyword evidence="2" id="KW-1185">Reference proteome</keyword>
<proteinExistence type="predicted"/>
<accession>A0ABW6VHU4</accession>
<organism evidence="1 2">
    <name type="scientific">Microtetraspora fusca</name>
    <dbReference type="NCBI Taxonomy" id="1997"/>
    <lineage>
        <taxon>Bacteria</taxon>
        <taxon>Bacillati</taxon>
        <taxon>Actinomycetota</taxon>
        <taxon>Actinomycetes</taxon>
        <taxon>Streptosporangiales</taxon>
        <taxon>Streptosporangiaceae</taxon>
        <taxon>Microtetraspora</taxon>
    </lineage>
</organism>
<evidence type="ECO:0000313" key="2">
    <source>
        <dbReference type="Proteomes" id="UP001602119"/>
    </source>
</evidence>
<dbReference type="Pfam" id="PF13376">
    <property type="entry name" value="OmdA"/>
    <property type="match status" value="1"/>
</dbReference>
<dbReference type="EMBL" id="JBIAXI010000036">
    <property type="protein sequence ID" value="MFF4778780.1"/>
    <property type="molecule type" value="Genomic_DNA"/>
</dbReference>
<gene>
    <name evidence="1" type="ORF">ACFY05_38740</name>
</gene>
<dbReference type="Proteomes" id="UP001602119">
    <property type="component" value="Unassembled WGS sequence"/>
</dbReference>
<name>A0ABW6VHU4_MICFU</name>
<reference evidence="1 2" key="1">
    <citation type="submission" date="2024-10" db="EMBL/GenBank/DDBJ databases">
        <title>The Natural Products Discovery Center: Release of the First 8490 Sequenced Strains for Exploring Actinobacteria Biosynthetic Diversity.</title>
        <authorList>
            <person name="Kalkreuter E."/>
            <person name="Kautsar S.A."/>
            <person name="Yang D."/>
            <person name="Bader C.D."/>
            <person name="Teijaro C.N."/>
            <person name="Fluegel L."/>
            <person name="Davis C.M."/>
            <person name="Simpson J.R."/>
            <person name="Lauterbach L."/>
            <person name="Steele A.D."/>
            <person name="Gui C."/>
            <person name="Meng S."/>
            <person name="Li G."/>
            <person name="Viehrig K."/>
            <person name="Ye F."/>
            <person name="Su P."/>
            <person name="Kiefer A.F."/>
            <person name="Nichols A."/>
            <person name="Cepeda A.J."/>
            <person name="Yan W."/>
            <person name="Fan B."/>
            <person name="Jiang Y."/>
            <person name="Adhikari A."/>
            <person name="Zheng C.-J."/>
            <person name="Schuster L."/>
            <person name="Cowan T.M."/>
            <person name="Smanski M.J."/>
            <person name="Chevrette M.G."/>
            <person name="De Carvalho L.P.S."/>
            <person name="Shen B."/>
        </authorList>
    </citation>
    <scope>NUCLEOTIDE SEQUENCE [LARGE SCALE GENOMIC DNA]</scope>
    <source>
        <strain evidence="1 2">NPDC001281</strain>
    </source>
</reference>
<comment type="caution">
    <text evidence="1">The sequence shown here is derived from an EMBL/GenBank/DDBJ whole genome shotgun (WGS) entry which is preliminary data.</text>
</comment>
<protein>
    <submittedName>
        <fullName evidence="1">YdeI family protein</fullName>
    </submittedName>
</protein>
<dbReference type="RefSeq" id="WP_387347374.1">
    <property type="nucleotide sequence ID" value="NZ_JBIAXI010000036.1"/>
</dbReference>
<evidence type="ECO:0000313" key="1">
    <source>
        <dbReference type="EMBL" id="MFF4778780.1"/>
    </source>
</evidence>